<evidence type="ECO:0000313" key="3">
    <source>
        <dbReference type="EMBL" id="WNC67653.1"/>
    </source>
</evidence>
<name>A0ABY9TFU5_9GAMM</name>
<dbReference type="InterPro" id="IPR012495">
    <property type="entry name" value="TadE-like_dom"/>
</dbReference>
<sequence length="174" mass="19714">MMFINNRINKQKGLAAIELTLILPFLLFLVFVIVEFSRLLYQYNRLNQVVRDASRYLINHARPISNDVYINDVIALNANAILTGGDYNGSSNILPSLTNSGAVADITTAGKDITYSIEDVYNFNILVDDTTEYITVSVTYYWEPIYSDLLPSFITSKSFNLNFPLTARYSMRAL</sequence>
<dbReference type="Proteomes" id="UP001248581">
    <property type="component" value="Chromosome"/>
</dbReference>
<accession>A0ABY9TFU5</accession>
<gene>
    <name evidence="3" type="ORF">RI845_14145</name>
</gene>
<dbReference type="RefSeq" id="WP_348386812.1">
    <property type="nucleotide sequence ID" value="NZ_CP134146.1"/>
</dbReference>
<keyword evidence="1" id="KW-0812">Transmembrane</keyword>
<dbReference type="Pfam" id="PF07811">
    <property type="entry name" value="TadE"/>
    <property type="match status" value="1"/>
</dbReference>
<evidence type="ECO:0000313" key="4">
    <source>
        <dbReference type="Proteomes" id="UP001248581"/>
    </source>
</evidence>
<proteinExistence type="predicted"/>
<reference evidence="4" key="1">
    <citation type="submission" date="2023-09" db="EMBL/GenBank/DDBJ databases">
        <authorList>
            <person name="Li S."/>
            <person name="Li X."/>
            <person name="Zhang C."/>
            <person name="Zhao Z."/>
        </authorList>
    </citation>
    <scope>NUCLEOTIDE SEQUENCE [LARGE SCALE GENOMIC DNA]</scope>
    <source>
        <strain evidence="4">SQ345</strain>
    </source>
</reference>
<organism evidence="3 4">
    <name type="scientific">Thalassotalea nanhaiensis</name>
    <dbReference type="NCBI Taxonomy" id="3065648"/>
    <lineage>
        <taxon>Bacteria</taxon>
        <taxon>Pseudomonadati</taxon>
        <taxon>Pseudomonadota</taxon>
        <taxon>Gammaproteobacteria</taxon>
        <taxon>Alteromonadales</taxon>
        <taxon>Colwelliaceae</taxon>
        <taxon>Thalassotalea</taxon>
    </lineage>
</organism>
<protein>
    <submittedName>
        <fullName evidence="3">TadE/TadG family type IV pilus assembly protein</fullName>
    </submittedName>
</protein>
<feature type="transmembrane region" description="Helical" evidence="1">
    <location>
        <begin position="21"/>
        <end position="41"/>
    </location>
</feature>
<feature type="domain" description="TadE-like" evidence="2">
    <location>
        <begin position="13"/>
        <end position="55"/>
    </location>
</feature>
<keyword evidence="4" id="KW-1185">Reference proteome</keyword>
<evidence type="ECO:0000256" key="1">
    <source>
        <dbReference type="SAM" id="Phobius"/>
    </source>
</evidence>
<keyword evidence="1" id="KW-1133">Transmembrane helix</keyword>
<evidence type="ECO:0000259" key="2">
    <source>
        <dbReference type="Pfam" id="PF07811"/>
    </source>
</evidence>
<keyword evidence="1" id="KW-0472">Membrane</keyword>
<dbReference type="EMBL" id="CP134146">
    <property type="protein sequence ID" value="WNC67653.1"/>
    <property type="molecule type" value="Genomic_DNA"/>
</dbReference>